<evidence type="ECO:0000313" key="1">
    <source>
        <dbReference type="EMBL" id="PWR74973.1"/>
    </source>
</evidence>
<dbReference type="AlphaFoldDB" id="A0A2V2NI09"/>
<evidence type="ECO:0000313" key="2">
    <source>
        <dbReference type="Proteomes" id="UP000245934"/>
    </source>
</evidence>
<name>A0A2V2NI09_9EURY</name>
<comment type="caution">
    <text evidence="1">The sequence shown here is derived from an EMBL/GenBank/DDBJ whole genome shotgun (WGS) entry which is preliminary data.</text>
</comment>
<dbReference type="EMBL" id="QGMZ01000014">
    <property type="protein sequence ID" value="PWR74973.1"/>
    <property type="molecule type" value="Genomic_DNA"/>
</dbReference>
<sequence length="109" mass="12328">MVPNKPGSKFGRGFLVNISHLVVKFSLPPEQAWPGVQDYFTEFILPDQFKGTEVETLTDLLRQKVMWHQAGGPVDKEMYTDVKRLLNRIIVSVDKELGIADADIGQYHA</sequence>
<gene>
    <name evidence="1" type="ORF">DLD82_07025</name>
</gene>
<keyword evidence="2" id="KW-1185">Reference proteome</keyword>
<dbReference type="OrthoDB" id="104702at2157"/>
<accession>A0A2V2NI09</accession>
<organism evidence="1 2">
    <name type="scientific">Methanospirillum stamsii</name>
    <dbReference type="NCBI Taxonomy" id="1277351"/>
    <lineage>
        <taxon>Archaea</taxon>
        <taxon>Methanobacteriati</taxon>
        <taxon>Methanobacteriota</taxon>
        <taxon>Stenosarchaea group</taxon>
        <taxon>Methanomicrobia</taxon>
        <taxon>Methanomicrobiales</taxon>
        <taxon>Methanospirillaceae</taxon>
        <taxon>Methanospirillum</taxon>
    </lineage>
</organism>
<dbReference type="RefSeq" id="WP_109940406.1">
    <property type="nucleotide sequence ID" value="NZ_CP176366.1"/>
</dbReference>
<reference evidence="1 2" key="1">
    <citation type="submission" date="2018-05" db="EMBL/GenBank/DDBJ databases">
        <title>Draft genome of Methanospirillum stamsii Pt1.</title>
        <authorList>
            <person name="Dueholm M.S."/>
            <person name="Nielsen P.H."/>
            <person name="Bakmann L.F."/>
            <person name="Otzen D.E."/>
        </authorList>
    </citation>
    <scope>NUCLEOTIDE SEQUENCE [LARGE SCALE GENOMIC DNA]</scope>
    <source>
        <strain evidence="1 2">Pt1</strain>
    </source>
</reference>
<dbReference type="Proteomes" id="UP000245934">
    <property type="component" value="Unassembled WGS sequence"/>
</dbReference>
<dbReference type="GeneID" id="97611152"/>
<protein>
    <submittedName>
        <fullName evidence="1">Uncharacterized protein</fullName>
    </submittedName>
</protein>
<proteinExistence type="predicted"/>